<sequence>MKTLVKIIFTLIIAVSAIQPGLAQNKKADKKAAKEAEIKQLMQSKNYLFKAQYMYPMSGTQQYLTSDYDVKVGQDTLVSYLPYFGVVYFNAGYNNPSESGIQFTSTKFDYNLEEKTNGSYMVYIKPKDNKNTAQMILTVSSNGYASLSVQSNNRQMIRFSGYITETPKAKI</sequence>
<proteinExistence type="predicted"/>
<evidence type="ECO:0000313" key="1">
    <source>
        <dbReference type="EMBL" id="RWY50112.1"/>
    </source>
</evidence>
<comment type="caution">
    <text evidence="1">The sequence shown here is derived from an EMBL/GenBank/DDBJ whole genome shotgun (WGS) entry which is preliminary data.</text>
</comment>
<dbReference type="Proteomes" id="UP000286701">
    <property type="component" value="Unassembled WGS sequence"/>
</dbReference>
<dbReference type="EMBL" id="SBIW01000007">
    <property type="protein sequence ID" value="RWY50112.1"/>
    <property type="molecule type" value="Genomic_DNA"/>
</dbReference>
<accession>A0A3S3X446</accession>
<dbReference type="RefSeq" id="WP_128534842.1">
    <property type="nucleotide sequence ID" value="NZ_SBIW01000007.1"/>
</dbReference>
<reference evidence="1 2" key="1">
    <citation type="submission" date="2019-01" db="EMBL/GenBank/DDBJ databases">
        <title>Mucilaginibacter antarcticum sp. nov., isolated from antarctic soil.</title>
        <authorList>
            <person name="Yan Y.-Q."/>
            <person name="Du Z.-J."/>
        </authorList>
    </citation>
    <scope>NUCLEOTIDE SEQUENCE [LARGE SCALE GENOMIC DNA]</scope>
    <source>
        <strain evidence="1 2">F01003</strain>
    </source>
</reference>
<organism evidence="1 2">
    <name type="scientific">Mucilaginibacter gilvus</name>
    <dbReference type="NCBI Taxonomy" id="2305909"/>
    <lineage>
        <taxon>Bacteria</taxon>
        <taxon>Pseudomonadati</taxon>
        <taxon>Bacteroidota</taxon>
        <taxon>Sphingobacteriia</taxon>
        <taxon>Sphingobacteriales</taxon>
        <taxon>Sphingobacteriaceae</taxon>
        <taxon>Mucilaginibacter</taxon>
    </lineage>
</organism>
<name>A0A3S3X446_9SPHI</name>
<dbReference type="Gene3D" id="2.40.128.410">
    <property type="match status" value="1"/>
</dbReference>
<dbReference type="OrthoDB" id="1097715at2"/>
<keyword evidence="2" id="KW-1185">Reference proteome</keyword>
<evidence type="ECO:0000313" key="2">
    <source>
        <dbReference type="Proteomes" id="UP000286701"/>
    </source>
</evidence>
<dbReference type="AlphaFoldDB" id="A0A3S3X446"/>
<gene>
    <name evidence="1" type="ORF">EPL05_15250</name>
</gene>
<dbReference type="Pfam" id="PF14059">
    <property type="entry name" value="DUF4251"/>
    <property type="match status" value="1"/>
</dbReference>
<protein>
    <submittedName>
        <fullName evidence="1">DUF4251 domain-containing protein</fullName>
    </submittedName>
</protein>
<dbReference type="InterPro" id="IPR025347">
    <property type="entry name" value="DUF4251"/>
</dbReference>